<evidence type="ECO:0000313" key="2">
    <source>
        <dbReference type="EMBL" id="QDU85649.1"/>
    </source>
</evidence>
<organism evidence="2 3">
    <name type="scientific">Rohdeia mirabilis</name>
    <dbReference type="NCBI Taxonomy" id="2528008"/>
    <lineage>
        <taxon>Bacteria</taxon>
        <taxon>Pseudomonadati</taxon>
        <taxon>Planctomycetota</taxon>
        <taxon>Planctomycetia</taxon>
        <taxon>Planctomycetia incertae sedis</taxon>
        <taxon>Rohdeia</taxon>
    </lineage>
</organism>
<feature type="chain" id="PRO_5021737683" evidence="1">
    <location>
        <begin position="28"/>
        <end position="460"/>
    </location>
</feature>
<protein>
    <submittedName>
        <fullName evidence="2">Uncharacterized protein</fullName>
    </submittedName>
</protein>
<evidence type="ECO:0000256" key="1">
    <source>
        <dbReference type="SAM" id="SignalP"/>
    </source>
</evidence>
<dbReference type="Pfam" id="PF13432">
    <property type="entry name" value="TPR_16"/>
    <property type="match status" value="2"/>
</dbReference>
<dbReference type="Pfam" id="PF14559">
    <property type="entry name" value="TPR_19"/>
    <property type="match status" value="1"/>
</dbReference>
<dbReference type="EMBL" id="CP036290">
    <property type="protein sequence ID" value="QDU85649.1"/>
    <property type="molecule type" value="Genomic_DNA"/>
</dbReference>
<proteinExistence type="predicted"/>
<reference evidence="2 3" key="1">
    <citation type="submission" date="2019-02" db="EMBL/GenBank/DDBJ databases">
        <title>Deep-cultivation of Planctomycetes and their phenomic and genomic characterization uncovers novel biology.</title>
        <authorList>
            <person name="Wiegand S."/>
            <person name="Jogler M."/>
            <person name="Boedeker C."/>
            <person name="Pinto D."/>
            <person name="Vollmers J."/>
            <person name="Rivas-Marin E."/>
            <person name="Kohn T."/>
            <person name="Peeters S.H."/>
            <person name="Heuer A."/>
            <person name="Rast P."/>
            <person name="Oberbeckmann S."/>
            <person name="Bunk B."/>
            <person name="Jeske O."/>
            <person name="Meyerdierks A."/>
            <person name="Storesund J.E."/>
            <person name="Kallscheuer N."/>
            <person name="Luecker S."/>
            <person name="Lage O.M."/>
            <person name="Pohl T."/>
            <person name="Merkel B.J."/>
            <person name="Hornburger P."/>
            <person name="Mueller R.-W."/>
            <person name="Bruemmer F."/>
            <person name="Labrenz M."/>
            <person name="Spormann A.M."/>
            <person name="Op den Camp H."/>
            <person name="Overmann J."/>
            <person name="Amann R."/>
            <person name="Jetten M.S.M."/>
            <person name="Mascher T."/>
            <person name="Medema M.H."/>
            <person name="Devos D.P."/>
            <person name="Kaster A.-K."/>
            <person name="Ovreas L."/>
            <person name="Rohde M."/>
            <person name="Galperin M.Y."/>
            <person name="Jogler C."/>
        </authorList>
    </citation>
    <scope>NUCLEOTIDE SEQUENCE [LARGE SCALE GENOMIC DNA]</scope>
    <source>
        <strain evidence="2 3">Pla163</strain>
    </source>
</reference>
<evidence type="ECO:0000313" key="3">
    <source>
        <dbReference type="Proteomes" id="UP000319342"/>
    </source>
</evidence>
<name>A0A518D2H1_9BACT</name>
<sequence length="460" mass="48563" precursor="true">MPAGVLGALPRWCALVAALALVLPAGCDDGGSASDLPVSAYAGSRSTDPQVVAARAALDHRRLAEARALVDEVALAAGTEEPLLRARLADMEGDLFEAVRLLRQASTERPGDPRPVAALVEIFAWRGRLDDAQAELDAARAAHGRVPELVRAHGVLGICTPGGARSGLELLLEAQRADPTLPFVERALGAAYLLASQSALRSGDVATAVDTARKAVEHTPDEVRAREALADALATGADLERAVELYESLLAEGLDVRAKLTGSLRAAATAAMVAALELDAAGRERTDEDRERWYLRMCELGVAREDLGQGRAFLQARARVAVDAAFDALDSVATREGLIAKGYPAAELERLNVESRAAAAAAIERALVLDPHSFSARGLKGEMLLEGERFSDAAVVFEGLCAEVGDRIDELPLALHIKAAEAWLGAGDTQRARDALLAYLAANPSGLWENETHALLDTIP</sequence>
<dbReference type="Gene3D" id="1.25.40.10">
    <property type="entry name" value="Tetratricopeptide repeat domain"/>
    <property type="match status" value="1"/>
</dbReference>
<dbReference type="InterPro" id="IPR011990">
    <property type="entry name" value="TPR-like_helical_dom_sf"/>
</dbReference>
<dbReference type="Proteomes" id="UP000319342">
    <property type="component" value="Chromosome"/>
</dbReference>
<dbReference type="AlphaFoldDB" id="A0A518D2H1"/>
<accession>A0A518D2H1</accession>
<dbReference type="SUPFAM" id="SSF48452">
    <property type="entry name" value="TPR-like"/>
    <property type="match status" value="1"/>
</dbReference>
<keyword evidence="3" id="KW-1185">Reference proteome</keyword>
<keyword evidence="1" id="KW-0732">Signal</keyword>
<gene>
    <name evidence="2" type="ORF">Pla163_27820</name>
</gene>
<feature type="signal peptide" evidence="1">
    <location>
        <begin position="1"/>
        <end position="27"/>
    </location>
</feature>